<gene>
    <name evidence="1" type="ORF">CD30_08220</name>
</gene>
<dbReference type="Proteomes" id="UP000030595">
    <property type="component" value="Unassembled WGS sequence"/>
</dbReference>
<sequence>MQINYNVTGEKRKELVNAISQKLNAPARYLGAPTFAYEVADYNIDKNGVVRGPDNSKLVNDLLGLHDFKAVTEEYDTPLPAAEPVLENIQVPNEAALGGRVNPNSDYEEPPVYSESNETEEAISLIIQMPRAGFSETALGNLKGLVESKETLIKKALDTDSIPIIINEEFITFPWFQSECSAEEVKAYTHFVTALCEMAKKQTRVNSTEKSVENEKYAFRCFLLRLGFIGPEYKTERKILLSKLSGSSAFKSGSAKHEEVSE</sequence>
<dbReference type="eggNOG" id="ENOG502ZRNR">
    <property type="taxonomic scope" value="Bacteria"/>
</dbReference>
<proteinExistence type="predicted"/>
<dbReference type="OrthoDB" id="9775356at2"/>
<evidence type="ECO:0000313" key="1">
    <source>
        <dbReference type="EMBL" id="KGR91053.1"/>
    </source>
</evidence>
<name>A0A0A3J786_9BACL</name>
<dbReference type="AlphaFoldDB" id="A0A0A3J786"/>
<evidence type="ECO:0000313" key="2">
    <source>
        <dbReference type="Proteomes" id="UP000030595"/>
    </source>
</evidence>
<accession>A0A0A3J786</accession>
<comment type="caution">
    <text evidence="1">The sequence shown here is derived from an EMBL/GenBank/DDBJ whole genome shotgun (WGS) entry which is preliminary data.</text>
</comment>
<protein>
    <submittedName>
        <fullName evidence="1">Virulence protein</fullName>
    </submittedName>
</protein>
<keyword evidence="2" id="KW-1185">Reference proteome</keyword>
<dbReference type="RefSeq" id="WP_019155122.1">
    <property type="nucleotide sequence ID" value="NZ_AVCZ01000011.1"/>
</dbReference>
<organism evidence="1 2">
    <name type="scientific">Ureibacillus massiliensis 4400831 = CIP 108448 = CCUG 49529</name>
    <dbReference type="NCBI Taxonomy" id="1211035"/>
    <lineage>
        <taxon>Bacteria</taxon>
        <taxon>Bacillati</taxon>
        <taxon>Bacillota</taxon>
        <taxon>Bacilli</taxon>
        <taxon>Bacillales</taxon>
        <taxon>Caryophanaceae</taxon>
        <taxon>Ureibacillus</taxon>
    </lineage>
</organism>
<reference evidence="1 2" key="1">
    <citation type="submission" date="2014-02" db="EMBL/GenBank/DDBJ databases">
        <title>Draft genome sequence of Lysinibacillus massiliensis CCUG 49529.</title>
        <authorList>
            <person name="Zhang F."/>
            <person name="Wang G."/>
            <person name="Zhang L."/>
        </authorList>
    </citation>
    <scope>NUCLEOTIDE SEQUENCE [LARGE SCALE GENOMIC DNA]</scope>
    <source>
        <strain evidence="1 2">CCUG 49529</strain>
    </source>
</reference>
<dbReference type="EMBL" id="JPVQ01000011">
    <property type="protein sequence ID" value="KGR91053.1"/>
    <property type="molecule type" value="Genomic_DNA"/>
</dbReference>